<evidence type="ECO:0000259" key="2">
    <source>
        <dbReference type="Pfam" id="PF08327"/>
    </source>
</evidence>
<gene>
    <name evidence="3" type="ORF">FB470_000230</name>
</gene>
<reference evidence="3 4" key="1">
    <citation type="submission" date="2023-07" db="EMBL/GenBank/DDBJ databases">
        <title>Sequencing the genomes of 1000 actinobacteria strains.</title>
        <authorList>
            <person name="Klenk H.-P."/>
        </authorList>
    </citation>
    <scope>NUCLEOTIDE SEQUENCE [LARGE SCALE GENOMIC DNA]</scope>
    <source>
        <strain evidence="3 4">DSM 45805</strain>
    </source>
</reference>
<comment type="similarity">
    <text evidence="1">Belongs to the AHA1 family.</text>
</comment>
<evidence type="ECO:0000313" key="4">
    <source>
        <dbReference type="Proteomes" id="UP001229651"/>
    </source>
</evidence>
<accession>A0ABU0EMG5</accession>
<organism evidence="3 4">
    <name type="scientific">Amycolatopsis thermophila</name>
    <dbReference type="NCBI Taxonomy" id="206084"/>
    <lineage>
        <taxon>Bacteria</taxon>
        <taxon>Bacillati</taxon>
        <taxon>Actinomycetota</taxon>
        <taxon>Actinomycetes</taxon>
        <taxon>Pseudonocardiales</taxon>
        <taxon>Pseudonocardiaceae</taxon>
        <taxon>Amycolatopsis</taxon>
    </lineage>
</organism>
<dbReference type="SUPFAM" id="SSF55961">
    <property type="entry name" value="Bet v1-like"/>
    <property type="match status" value="1"/>
</dbReference>
<keyword evidence="4" id="KW-1185">Reference proteome</keyword>
<dbReference type="RefSeq" id="WP_306987992.1">
    <property type="nucleotide sequence ID" value="NZ_JAUSUT010000001.1"/>
</dbReference>
<dbReference type="Gene3D" id="3.30.530.20">
    <property type="match status" value="1"/>
</dbReference>
<proteinExistence type="inferred from homology"/>
<feature type="domain" description="Activator of Hsp90 ATPase homologue 1/2-like C-terminal" evidence="2">
    <location>
        <begin position="25"/>
        <end position="156"/>
    </location>
</feature>
<name>A0ABU0EMG5_9PSEU</name>
<sequence>MSTSNETTRFSTPSDTEIVAVRVFDAPRTLVWDVWTKPEHVRQWQLGPDGWTMPVCEIDLRPGGRWHYVWRGDDGAELSMTGEFREVSPPERLVNTENWGGDWPEAVVTVEFTEDDGRTTATTTVVYPSKEARDAATATGMKDGWNAGLDRMAGYLATLR</sequence>
<dbReference type="EMBL" id="JAUSUT010000001">
    <property type="protein sequence ID" value="MDQ0376236.1"/>
    <property type="molecule type" value="Genomic_DNA"/>
</dbReference>
<dbReference type="Pfam" id="PF08327">
    <property type="entry name" value="AHSA1"/>
    <property type="match status" value="1"/>
</dbReference>
<dbReference type="CDD" id="cd07826">
    <property type="entry name" value="SRPBCC_CalC_Aha1-like_9"/>
    <property type="match status" value="1"/>
</dbReference>
<dbReference type="InterPro" id="IPR013538">
    <property type="entry name" value="ASHA1/2-like_C"/>
</dbReference>
<evidence type="ECO:0000313" key="3">
    <source>
        <dbReference type="EMBL" id="MDQ0376236.1"/>
    </source>
</evidence>
<protein>
    <submittedName>
        <fullName evidence="3">Uncharacterized protein YndB with AHSA1/START domain</fullName>
    </submittedName>
</protein>
<dbReference type="Proteomes" id="UP001229651">
    <property type="component" value="Unassembled WGS sequence"/>
</dbReference>
<comment type="caution">
    <text evidence="3">The sequence shown here is derived from an EMBL/GenBank/DDBJ whole genome shotgun (WGS) entry which is preliminary data.</text>
</comment>
<evidence type="ECO:0000256" key="1">
    <source>
        <dbReference type="ARBA" id="ARBA00006817"/>
    </source>
</evidence>
<dbReference type="InterPro" id="IPR023393">
    <property type="entry name" value="START-like_dom_sf"/>
</dbReference>